<proteinExistence type="inferred from homology"/>
<dbReference type="PROSITE" id="PS00138">
    <property type="entry name" value="SUBTILASE_SER"/>
    <property type="match status" value="1"/>
</dbReference>
<evidence type="ECO:0000313" key="8">
    <source>
        <dbReference type="EMBL" id="NVE94349.1"/>
    </source>
</evidence>
<keyword evidence="9" id="KW-1185">Reference proteome</keyword>
<protein>
    <submittedName>
        <fullName evidence="8">S8 family serine peptidase</fullName>
    </submittedName>
</protein>
<feature type="active site" description="Charge relay system" evidence="5">
    <location>
        <position position="444"/>
    </location>
</feature>
<feature type="compositionally biased region" description="Basic and acidic residues" evidence="6">
    <location>
        <begin position="36"/>
        <end position="66"/>
    </location>
</feature>
<dbReference type="InterPro" id="IPR023828">
    <property type="entry name" value="Peptidase_S8_Ser-AS"/>
</dbReference>
<dbReference type="CDD" id="cd05561">
    <property type="entry name" value="Peptidases_S8_4"/>
    <property type="match status" value="1"/>
</dbReference>
<dbReference type="EMBL" id="JABWTA010000001">
    <property type="protein sequence ID" value="NVE94349.1"/>
    <property type="molecule type" value="Genomic_DNA"/>
</dbReference>
<evidence type="ECO:0000259" key="7">
    <source>
        <dbReference type="Pfam" id="PF00082"/>
    </source>
</evidence>
<sequence length="492" mass="52508">MSENSHLVKRLLGGICAAALAVGSAGVLLAEPGSNQDRERHDADRATRALERAERDATRAAERAARDEVRYLEDRAEILERGADDSERQQRDLARLEEDRIETLAKAQEEAIKDAEDLAEELAKAQEDAAEDAADRAEDAAEYGSSTELRGLAADETPEYDERGFPVRRGEIVGLSLSDAEIGRLQQSGFTVLARQELTALGSWIHRLKTPEGLDAPTALRAAQRAEPDAVFDYTHYYGLQYVTSGNQSAGTSAALPRKEGRLTIGMIDTAIVSHSALSGVSITSRDFADASGVPKAHGTAVASILASEGTRKLYVANIFRGRGTKPYTSADNIVAALNWMVSQNVPVVNMSLAGPRNAILDRLIEQAVGRGTLIVAAAGNGGPSAPPAYPAALPPVIAVTAVDRRNRVYRYANQGNYITVSARGVDEPAASARGGITRFSGTSFATPHVAAWVARCKSRRSAKSCASRLTRSAKDLGAKGYDTVYGHGLIQ</sequence>
<dbReference type="PANTHER" id="PTHR43806">
    <property type="entry name" value="PEPTIDASE S8"/>
    <property type="match status" value="1"/>
</dbReference>
<evidence type="ECO:0000256" key="5">
    <source>
        <dbReference type="PROSITE-ProRule" id="PRU01240"/>
    </source>
</evidence>
<evidence type="ECO:0000256" key="4">
    <source>
        <dbReference type="ARBA" id="ARBA00022825"/>
    </source>
</evidence>
<dbReference type="PANTHER" id="PTHR43806:SF11">
    <property type="entry name" value="CEREVISIN-RELATED"/>
    <property type="match status" value="1"/>
</dbReference>
<dbReference type="InterPro" id="IPR050131">
    <property type="entry name" value="Peptidase_S8_subtilisin-like"/>
</dbReference>
<reference evidence="8 9" key="1">
    <citation type="submission" date="2020-06" db="EMBL/GenBank/DDBJ databases">
        <title>Altererythrobacter lutimaris sp. nov., a marine bacterium isolated from a tidal flat.</title>
        <authorList>
            <person name="Kim D."/>
            <person name="Yoo Y."/>
            <person name="Kim J.-J."/>
        </authorList>
    </citation>
    <scope>NUCLEOTIDE SEQUENCE [LARGE SCALE GENOMIC DNA]</scope>
    <source>
        <strain evidence="8 9">JGD-16</strain>
    </source>
</reference>
<comment type="similarity">
    <text evidence="1 5">Belongs to the peptidase S8 family.</text>
</comment>
<dbReference type="GO" id="GO:0006508">
    <property type="term" value="P:proteolysis"/>
    <property type="evidence" value="ECO:0007669"/>
    <property type="project" value="UniProtKB-KW"/>
</dbReference>
<feature type="domain" description="Peptidase S8/S53" evidence="7">
    <location>
        <begin position="264"/>
        <end position="489"/>
    </location>
</feature>
<dbReference type="InterPro" id="IPR036852">
    <property type="entry name" value="Peptidase_S8/S53_dom_sf"/>
</dbReference>
<evidence type="ECO:0000256" key="3">
    <source>
        <dbReference type="ARBA" id="ARBA00022801"/>
    </source>
</evidence>
<keyword evidence="4 5" id="KW-0720">Serine protease</keyword>
<feature type="active site" description="Charge relay system" evidence="5">
    <location>
        <position position="298"/>
    </location>
</feature>
<feature type="active site" description="Charge relay system" evidence="5">
    <location>
        <position position="269"/>
    </location>
</feature>
<dbReference type="AlphaFoldDB" id="A0A850H9A6"/>
<dbReference type="InterPro" id="IPR000209">
    <property type="entry name" value="Peptidase_S8/S53_dom"/>
</dbReference>
<keyword evidence="3 5" id="KW-0378">Hydrolase</keyword>
<dbReference type="GO" id="GO:0004252">
    <property type="term" value="F:serine-type endopeptidase activity"/>
    <property type="evidence" value="ECO:0007669"/>
    <property type="project" value="UniProtKB-UniRule"/>
</dbReference>
<feature type="region of interest" description="Disordered" evidence="6">
    <location>
        <begin position="123"/>
        <end position="159"/>
    </location>
</feature>
<evidence type="ECO:0000256" key="2">
    <source>
        <dbReference type="ARBA" id="ARBA00022670"/>
    </source>
</evidence>
<evidence type="ECO:0000256" key="6">
    <source>
        <dbReference type="SAM" id="MobiDB-lite"/>
    </source>
</evidence>
<feature type="compositionally biased region" description="Basic and acidic residues" evidence="6">
    <location>
        <begin position="123"/>
        <end position="139"/>
    </location>
</feature>
<evidence type="ECO:0000256" key="1">
    <source>
        <dbReference type="ARBA" id="ARBA00011073"/>
    </source>
</evidence>
<dbReference type="SUPFAM" id="SSF52743">
    <property type="entry name" value="Subtilisin-like"/>
    <property type="match status" value="1"/>
</dbReference>
<evidence type="ECO:0000313" key="9">
    <source>
        <dbReference type="Proteomes" id="UP000546031"/>
    </source>
</evidence>
<name>A0A850H9A6_9SPHN</name>
<comment type="caution">
    <text evidence="8">The sequence shown here is derived from an EMBL/GenBank/DDBJ whole genome shotgun (WGS) entry which is preliminary data.</text>
</comment>
<dbReference type="Proteomes" id="UP000546031">
    <property type="component" value="Unassembled WGS sequence"/>
</dbReference>
<keyword evidence="2 5" id="KW-0645">Protease</keyword>
<dbReference type="PROSITE" id="PS51892">
    <property type="entry name" value="SUBTILASE"/>
    <property type="match status" value="1"/>
</dbReference>
<organism evidence="8 9">
    <name type="scientific">Altererythrobacter lutimaris</name>
    <dbReference type="NCBI Taxonomy" id="2743979"/>
    <lineage>
        <taxon>Bacteria</taxon>
        <taxon>Pseudomonadati</taxon>
        <taxon>Pseudomonadota</taxon>
        <taxon>Alphaproteobacteria</taxon>
        <taxon>Sphingomonadales</taxon>
        <taxon>Erythrobacteraceae</taxon>
        <taxon>Altererythrobacter</taxon>
    </lineage>
</organism>
<dbReference type="Pfam" id="PF00082">
    <property type="entry name" value="Peptidase_S8"/>
    <property type="match status" value="1"/>
</dbReference>
<dbReference type="RefSeq" id="WP_176272633.1">
    <property type="nucleotide sequence ID" value="NZ_JABWTA010000001.1"/>
</dbReference>
<dbReference type="Gene3D" id="3.40.50.200">
    <property type="entry name" value="Peptidase S8/S53 domain"/>
    <property type="match status" value="1"/>
</dbReference>
<gene>
    <name evidence="8" type="ORF">HUO12_05485</name>
</gene>
<accession>A0A850H9A6</accession>
<feature type="region of interest" description="Disordered" evidence="6">
    <location>
        <begin position="32"/>
        <end position="66"/>
    </location>
</feature>